<protein>
    <recommendedName>
        <fullName evidence="4">5-formyltetrahydrofolate cyclo-ligase</fullName>
        <ecNumber evidence="4">6.3.3.2</ecNumber>
    </recommendedName>
</protein>
<sequence length="216" mass="22216">MAEHGSGDRSSREPLDGGPAERAKAALRARLLDARRALTPPQRAQAAEKLCGHVLQWARDQRSGPACAYLPIGAEPGSVALLDGLRAAGRPVLLPVVPARPGPLDWAPYRGPGSLGPGPLGLREPTTARLGPDALRTAALVLVPALAADRAGHRLGRGGGYYDRTLGAAAAGTPLLALLHDGELIDDVPVDVHDRPVTGVAMPTPGIVVTGNNARG</sequence>
<keyword evidence="7" id="KW-1185">Reference proteome</keyword>
<organism evidence="6 7">
    <name type="scientific">Pseudonocardia xishanensis</name>
    <dbReference type="NCBI Taxonomy" id="630995"/>
    <lineage>
        <taxon>Bacteria</taxon>
        <taxon>Bacillati</taxon>
        <taxon>Actinomycetota</taxon>
        <taxon>Actinomycetes</taxon>
        <taxon>Pseudonocardiales</taxon>
        <taxon>Pseudonocardiaceae</taxon>
        <taxon>Pseudonocardia</taxon>
    </lineage>
</organism>
<name>A0ABP8S495_9PSEU</name>
<dbReference type="Pfam" id="PF01812">
    <property type="entry name" value="5-FTHF_cyc-lig"/>
    <property type="match status" value="1"/>
</dbReference>
<evidence type="ECO:0000313" key="6">
    <source>
        <dbReference type="EMBL" id="GAA4560533.1"/>
    </source>
</evidence>
<dbReference type="Gene3D" id="3.40.50.10420">
    <property type="entry name" value="NagB/RpiA/CoA transferase-like"/>
    <property type="match status" value="1"/>
</dbReference>
<dbReference type="SUPFAM" id="SSF100950">
    <property type="entry name" value="NagB/RpiA/CoA transferase-like"/>
    <property type="match status" value="1"/>
</dbReference>
<proteinExistence type="inferred from homology"/>
<comment type="similarity">
    <text evidence="1 4">Belongs to the 5-formyltetrahydrofolate cyclo-ligase family.</text>
</comment>
<comment type="caution">
    <text evidence="6">The sequence shown here is derived from an EMBL/GenBank/DDBJ whole genome shotgun (WGS) entry which is preliminary data.</text>
</comment>
<comment type="catalytic activity">
    <reaction evidence="4">
        <text>(6S)-5-formyl-5,6,7,8-tetrahydrofolate + ATP = (6R)-5,10-methenyltetrahydrofolate + ADP + phosphate</text>
        <dbReference type="Rhea" id="RHEA:10488"/>
        <dbReference type="ChEBI" id="CHEBI:30616"/>
        <dbReference type="ChEBI" id="CHEBI:43474"/>
        <dbReference type="ChEBI" id="CHEBI:57455"/>
        <dbReference type="ChEBI" id="CHEBI:57457"/>
        <dbReference type="ChEBI" id="CHEBI:456216"/>
        <dbReference type="EC" id="6.3.3.2"/>
    </reaction>
</comment>
<feature type="region of interest" description="Disordered" evidence="5">
    <location>
        <begin position="1"/>
        <end position="23"/>
    </location>
</feature>
<evidence type="ECO:0000256" key="1">
    <source>
        <dbReference type="ARBA" id="ARBA00010638"/>
    </source>
</evidence>
<comment type="cofactor">
    <cofactor evidence="4">
        <name>Mg(2+)</name>
        <dbReference type="ChEBI" id="CHEBI:18420"/>
    </cofactor>
</comment>
<keyword evidence="4" id="KW-0460">Magnesium</keyword>
<gene>
    <name evidence="6" type="ORF">GCM10023175_70780</name>
</gene>
<keyword evidence="4" id="KW-0479">Metal-binding</keyword>
<dbReference type="InterPro" id="IPR002698">
    <property type="entry name" value="FTHF_cligase"/>
</dbReference>
<dbReference type="PANTHER" id="PTHR23407">
    <property type="entry name" value="ATPASE INHIBITOR/5-FORMYLTETRAHYDROFOLATE CYCLO-LIGASE"/>
    <property type="match status" value="1"/>
</dbReference>
<dbReference type="PIRSF" id="PIRSF006806">
    <property type="entry name" value="FTHF_cligase"/>
    <property type="match status" value="1"/>
</dbReference>
<evidence type="ECO:0000256" key="5">
    <source>
        <dbReference type="SAM" id="MobiDB-lite"/>
    </source>
</evidence>
<keyword evidence="2 4" id="KW-0547">Nucleotide-binding</keyword>
<dbReference type="EC" id="6.3.3.2" evidence="4"/>
<dbReference type="PANTHER" id="PTHR23407:SF1">
    <property type="entry name" value="5-FORMYLTETRAHYDROFOLATE CYCLO-LIGASE"/>
    <property type="match status" value="1"/>
</dbReference>
<evidence type="ECO:0000313" key="7">
    <source>
        <dbReference type="Proteomes" id="UP001501598"/>
    </source>
</evidence>
<reference evidence="7" key="1">
    <citation type="journal article" date="2019" name="Int. J. Syst. Evol. Microbiol.">
        <title>The Global Catalogue of Microorganisms (GCM) 10K type strain sequencing project: providing services to taxonomists for standard genome sequencing and annotation.</title>
        <authorList>
            <consortium name="The Broad Institute Genomics Platform"/>
            <consortium name="The Broad Institute Genome Sequencing Center for Infectious Disease"/>
            <person name="Wu L."/>
            <person name="Ma J."/>
        </authorList>
    </citation>
    <scope>NUCLEOTIDE SEQUENCE [LARGE SCALE GENOMIC DNA]</scope>
    <source>
        <strain evidence="7">JCM 17906</strain>
    </source>
</reference>
<evidence type="ECO:0000256" key="2">
    <source>
        <dbReference type="ARBA" id="ARBA00022741"/>
    </source>
</evidence>
<dbReference type="Proteomes" id="UP001501598">
    <property type="component" value="Unassembled WGS sequence"/>
</dbReference>
<dbReference type="InterPro" id="IPR024185">
    <property type="entry name" value="FTHF_cligase-like_sf"/>
</dbReference>
<dbReference type="RefSeq" id="WP_345428583.1">
    <property type="nucleotide sequence ID" value="NZ_BAABGT010000122.1"/>
</dbReference>
<evidence type="ECO:0000256" key="3">
    <source>
        <dbReference type="ARBA" id="ARBA00022840"/>
    </source>
</evidence>
<dbReference type="EMBL" id="BAABGT010000122">
    <property type="protein sequence ID" value="GAA4560533.1"/>
    <property type="molecule type" value="Genomic_DNA"/>
</dbReference>
<dbReference type="NCBIfam" id="TIGR02727">
    <property type="entry name" value="MTHFS_bact"/>
    <property type="match status" value="1"/>
</dbReference>
<evidence type="ECO:0000256" key="4">
    <source>
        <dbReference type="RuleBase" id="RU361279"/>
    </source>
</evidence>
<dbReference type="InterPro" id="IPR037171">
    <property type="entry name" value="NagB/RpiA_transferase-like"/>
</dbReference>
<keyword evidence="3 4" id="KW-0067">ATP-binding</keyword>
<accession>A0ABP8S495</accession>